<comment type="caution">
    <text evidence="2">The sequence shown here is derived from an EMBL/GenBank/DDBJ whole genome shotgun (WGS) entry which is preliminary data.</text>
</comment>
<reference evidence="2 3" key="1">
    <citation type="journal article" date="2023" name="G3 (Bethesda)">
        <title>A chromosome-level genome assembly of Zasmidium syzygii isolated from banana leaves.</title>
        <authorList>
            <person name="van Westerhoven A.C."/>
            <person name="Mehrabi R."/>
            <person name="Talebi R."/>
            <person name="Steentjes M.B.F."/>
            <person name="Corcolon B."/>
            <person name="Chong P.A."/>
            <person name="Kema G.H.J."/>
            <person name="Seidl M.F."/>
        </authorList>
    </citation>
    <scope>NUCLEOTIDE SEQUENCE [LARGE SCALE GENOMIC DNA]</scope>
    <source>
        <strain evidence="2 3">P124</strain>
    </source>
</reference>
<proteinExistence type="predicted"/>
<gene>
    <name evidence="2" type="ORF">PRZ48_000963</name>
</gene>
<feature type="region of interest" description="Disordered" evidence="1">
    <location>
        <begin position="223"/>
        <end position="296"/>
    </location>
</feature>
<feature type="compositionally biased region" description="Low complexity" evidence="1">
    <location>
        <begin position="478"/>
        <end position="489"/>
    </location>
</feature>
<feature type="region of interest" description="Disordered" evidence="1">
    <location>
        <begin position="515"/>
        <end position="660"/>
    </location>
</feature>
<feature type="compositionally biased region" description="Acidic residues" evidence="1">
    <location>
        <begin position="312"/>
        <end position="327"/>
    </location>
</feature>
<feature type="compositionally biased region" description="Polar residues" evidence="1">
    <location>
        <begin position="356"/>
        <end position="366"/>
    </location>
</feature>
<protein>
    <submittedName>
        <fullName evidence="2">Uncharacterized protein</fullName>
    </submittedName>
</protein>
<evidence type="ECO:0000313" key="3">
    <source>
        <dbReference type="Proteomes" id="UP001305779"/>
    </source>
</evidence>
<feature type="compositionally biased region" description="Basic residues" evidence="1">
    <location>
        <begin position="582"/>
        <end position="593"/>
    </location>
</feature>
<feature type="compositionally biased region" description="Basic and acidic residues" evidence="1">
    <location>
        <begin position="246"/>
        <end position="260"/>
    </location>
</feature>
<evidence type="ECO:0000256" key="1">
    <source>
        <dbReference type="SAM" id="MobiDB-lite"/>
    </source>
</evidence>
<accession>A0ABR0F191</accession>
<feature type="region of interest" description="Disordered" evidence="1">
    <location>
        <begin position="310"/>
        <end position="423"/>
    </location>
</feature>
<sequence length="971" mass="107085">MGETVRYLHTSLYTFSAAARTAILTRFNSEIGNGTVKCWYDNDRDSFILESPTALGLAAVADERLGTIIETYVRQELEAAEEDERPPTIKRFKEALFIDLSEIDQEYEEVEVAPLQPIRARSHLLKVADSEGKRLRFMPLYTLPDRLLERTLAPENPKVNKVLIHGLTCRAVRWDNRDGEVFNGRTGIGLSLAKMEAELPLPAFSIMRDTRPGVDGDGIPGTTWEHVGDPPTVEQWVQGTGQTRQMEPEERADMPKDARKYLATGPTNPGRLRVPKGQDLLPPTPQEEPIQAQVGTESRFNDLLAGKFANAETDEEEDEESDDDDDGISGKNLADVLKGGSKKGNAQGDWGIYNPQMHSSTPSSANAAKAAHLPTIPSKASPASQVLDDRTNTPTPTATPTPTLSNTNTATSAPQTRQFQGDFPEYGNRFSKVDDVGLMGNAANAAEWDRDNHVHRSPKKKSKPVVARSAATRDGSRAPQSSTAPTASLASLQSQNTVVRQDFREADWVNKPVIGKTQGPKLIDDAATFTSGPVRVPPGFEEPTGPSPTPGNTNNDSDGEIHENVKKLPSSFATKRDTMRQKAGKKGKNKKVTSKPPVPKAQLPLPEPPPPPKRKQKEVATVPVQVPRPEQTAPSSVHSVESSDEDEPPQEVAATSTSLEHSSHAFGKFLLAEKQRIIDEDEDDTDDEDIVSNRVRLVASIGVLLTRPMSKEFNKGVQSPAAAQKQLNASWETLRTDLFTRLTTSKEDAAYMLELVGGNTDVSTAYEIWTQDASGTQLIITVPSHDKMDYKVKLQDASLAEAYAHYPMHVWDSMFALMKPGKEHISSSDEAIKEFITSMQTDDDGTSFNAIERVGLLTIQRVLAKRIYTKKAKGGTLLQVTQVQDMGIESLNDKLYNFKAEALSYLEMAEIHRLWWEMRWEAPNLDKAGLLEMQVDEMVKAMDVVGLENIGPYHYAEPEDEEVLAPVVPFW</sequence>
<evidence type="ECO:0000313" key="2">
    <source>
        <dbReference type="EMBL" id="KAK4507228.1"/>
    </source>
</evidence>
<keyword evidence="3" id="KW-1185">Reference proteome</keyword>
<feature type="region of interest" description="Disordered" evidence="1">
    <location>
        <begin position="447"/>
        <end position="489"/>
    </location>
</feature>
<dbReference type="EMBL" id="JAXOVC010000001">
    <property type="protein sequence ID" value="KAK4507228.1"/>
    <property type="molecule type" value="Genomic_DNA"/>
</dbReference>
<name>A0ABR0F191_ZASCE</name>
<feature type="compositionally biased region" description="Polar residues" evidence="1">
    <location>
        <begin position="235"/>
        <end position="245"/>
    </location>
</feature>
<feature type="compositionally biased region" description="Low complexity" evidence="1">
    <location>
        <begin position="392"/>
        <end position="414"/>
    </location>
</feature>
<organism evidence="2 3">
    <name type="scientific">Zasmidium cellare</name>
    <name type="common">Wine cellar mold</name>
    <name type="synonym">Racodium cellare</name>
    <dbReference type="NCBI Taxonomy" id="395010"/>
    <lineage>
        <taxon>Eukaryota</taxon>
        <taxon>Fungi</taxon>
        <taxon>Dikarya</taxon>
        <taxon>Ascomycota</taxon>
        <taxon>Pezizomycotina</taxon>
        <taxon>Dothideomycetes</taxon>
        <taxon>Dothideomycetidae</taxon>
        <taxon>Mycosphaerellales</taxon>
        <taxon>Mycosphaerellaceae</taxon>
        <taxon>Zasmidium</taxon>
    </lineage>
</organism>
<dbReference type="Proteomes" id="UP001305779">
    <property type="component" value="Unassembled WGS sequence"/>
</dbReference>
<feature type="compositionally biased region" description="Low complexity" evidence="1">
    <location>
        <begin position="537"/>
        <end position="555"/>
    </location>
</feature>